<dbReference type="Pfam" id="PF12802">
    <property type="entry name" value="MarR_2"/>
    <property type="match status" value="1"/>
</dbReference>
<evidence type="ECO:0000313" key="3">
    <source>
        <dbReference type="Proteomes" id="UP000886891"/>
    </source>
</evidence>
<gene>
    <name evidence="2" type="ORF">IAB14_04380</name>
</gene>
<dbReference type="InterPro" id="IPR022689">
    <property type="entry name" value="Iron_dep_repressor"/>
</dbReference>
<dbReference type="GO" id="GO:0046914">
    <property type="term" value="F:transition metal ion binding"/>
    <property type="evidence" value="ECO:0007669"/>
    <property type="project" value="InterPro"/>
</dbReference>
<organism evidence="2 3">
    <name type="scientific">Candidatus Stercoripulliclostridium merdipullorum</name>
    <dbReference type="NCBI Taxonomy" id="2840952"/>
    <lineage>
        <taxon>Bacteria</taxon>
        <taxon>Bacillati</taxon>
        <taxon>Bacillota</taxon>
        <taxon>Clostridia</taxon>
        <taxon>Eubacteriales</taxon>
        <taxon>Candidatus Stercoripulliclostridium</taxon>
    </lineage>
</organism>
<dbReference type="Proteomes" id="UP000886891">
    <property type="component" value="Unassembled WGS sequence"/>
</dbReference>
<dbReference type="PANTHER" id="PTHR33238">
    <property type="entry name" value="IRON (METAL) DEPENDENT REPRESSOR, DTXR FAMILY"/>
    <property type="match status" value="1"/>
</dbReference>
<sequence>MTYSEFRYLWQVGRLASGGAVRLRDVTNAMTVSKVSVFRAVERLERAGYVDKSRDRKIRLTEKGQKILEEYRYAMRCLQERLLAPLGFAEDRAEEEAMRLVSALSEKGRKQIASAWQGVAER</sequence>
<dbReference type="SUPFAM" id="SSF46785">
    <property type="entry name" value="Winged helix' DNA-binding domain"/>
    <property type="match status" value="1"/>
</dbReference>
<dbReference type="EMBL" id="DVOH01000032">
    <property type="protein sequence ID" value="HIV00336.1"/>
    <property type="molecule type" value="Genomic_DNA"/>
</dbReference>
<dbReference type="AlphaFoldDB" id="A0A9D1NCG7"/>
<accession>A0A9D1NCG7</accession>
<dbReference type="InterPro" id="IPR036390">
    <property type="entry name" value="WH_DNA-bd_sf"/>
</dbReference>
<dbReference type="InterPro" id="IPR050536">
    <property type="entry name" value="DtxR_MntR_Metal-Reg"/>
</dbReference>
<evidence type="ECO:0000259" key="1">
    <source>
        <dbReference type="SMART" id="SM00347"/>
    </source>
</evidence>
<dbReference type="InterPro" id="IPR000835">
    <property type="entry name" value="HTH_MarR-typ"/>
</dbReference>
<dbReference type="SMART" id="SM00347">
    <property type="entry name" value="HTH_MARR"/>
    <property type="match status" value="1"/>
</dbReference>
<proteinExistence type="predicted"/>
<protein>
    <submittedName>
        <fullName evidence="2">Metal-dependent transcriptional regulator</fullName>
    </submittedName>
</protein>
<dbReference type="InterPro" id="IPR036388">
    <property type="entry name" value="WH-like_DNA-bd_sf"/>
</dbReference>
<feature type="domain" description="HTH marR-type" evidence="1">
    <location>
        <begin position="1"/>
        <end position="91"/>
    </location>
</feature>
<name>A0A9D1NCG7_9FIRM</name>
<comment type="caution">
    <text evidence="2">The sequence shown here is derived from an EMBL/GenBank/DDBJ whole genome shotgun (WGS) entry which is preliminary data.</text>
</comment>
<dbReference type="Gene3D" id="1.10.10.10">
    <property type="entry name" value="Winged helix-like DNA-binding domain superfamily/Winged helix DNA-binding domain"/>
    <property type="match status" value="1"/>
</dbReference>
<reference evidence="2" key="2">
    <citation type="journal article" date="2021" name="PeerJ">
        <title>Extensive microbial diversity within the chicken gut microbiome revealed by metagenomics and culture.</title>
        <authorList>
            <person name="Gilroy R."/>
            <person name="Ravi A."/>
            <person name="Getino M."/>
            <person name="Pursley I."/>
            <person name="Horton D.L."/>
            <person name="Alikhan N.F."/>
            <person name="Baker D."/>
            <person name="Gharbi K."/>
            <person name="Hall N."/>
            <person name="Watson M."/>
            <person name="Adriaenssens E.M."/>
            <person name="Foster-Nyarko E."/>
            <person name="Jarju S."/>
            <person name="Secka A."/>
            <person name="Antonio M."/>
            <person name="Oren A."/>
            <person name="Chaudhuri R.R."/>
            <person name="La Ragione R."/>
            <person name="Hildebrand F."/>
            <person name="Pallen M.J."/>
        </authorList>
    </citation>
    <scope>NUCLEOTIDE SEQUENCE</scope>
    <source>
        <strain evidence="2">23406</strain>
    </source>
</reference>
<dbReference type="SMART" id="SM00529">
    <property type="entry name" value="HTH_DTXR"/>
    <property type="match status" value="1"/>
</dbReference>
<dbReference type="GO" id="GO:0003700">
    <property type="term" value="F:DNA-binding transcription factor activity"/>
    <property type="evidence" value="ECO:0007669"/>
    <property type="project" value="InterPro"/>
</dbReference>
<evidence type="ECO:0000313" key="2">
    <source>
        <dbReference type="EMBL" id="HIV00336.1"/>
    </source>
</evidence>
<dbReference type="PANTHER" id="PTHR33238:SF7">
    <property type="entry name" value="IRON-DEPENDENT TRANSCRIPTIONAL REGULATOR"/>
    <property type="match status" value="1"/>
</dbReference>
<reference evidence="2" key="1">
    <citation type="submission" date="2020-10" db="EMBL/GenBank/DDBJ databases">
        <authorList>
            <person name="Gilroy R."/>
        </authorList>
    </citation>
    <scope>NUCLEOTIDE SEQUENCE</scope>
    <source>
        <strain evidence="2">23406</strain>
    </source>
</reference>